<keyword evidence="4" id="KW-0479">Metal-binding</keyword>
<keyword evidence="5" id="KW-0460">Magnesium</keyword>
<dbReference type="InterPro" id="IPR024084">
    <property type="entry name" value="IsoPropMal-DH-like_dom"/>
</dbReference>
<dbReference type="Proteomes" id="UP000001208">
    <property type="component" value="Chromosome"/>
</dbReference>
<name>B3QVL2_CHLT3</name>
<protein>
    <submittedName>
        <fullName evidence="10">Isocitrate dehydrogenase, NAD-dependent</fullName>
        <ecNumber evidence="10">1.1.1.41</ecNumber>
    </submittedName>
</protein>
<evidence type="ECO:0000256" key="3">
    <source>
        <dbReference type="ARBA" id="ARBA00007769"/>
    </source>
</evidence>
<evidence type="ECO:0000256" key="5">
    <source>
        <dbReference type="ARBA" id="ARBA00022842"/>
    </source>
</evidence>
<evidence type="ECO:0000256" key="4">
    <source>
        <dbReference type="ARBA" id="ARBA00022723"/>
    </source>
</evidence>
<dbReference type="EMBL" id="CP001100">
    <property type="protein sequence ID" value="ACF14612.1"/>
    <property type="molecule type" value="Genomic_DNA"/>
</dbReference>
<dbReference type="EC" id="1.1.1.41" evidence="10"/>
<dbReference type="FunFam" id="3.40.718.10:FF:000014">
    <property type="entry name" value="Isocitrate dehydrogenase (NAD(+))"/>
    <property type="match status" value="1"/>
</dbReference>
<dbReference type="GO" id="GO:0006102">
    <property type="term" value="P:isocitrate metabolic process"/>
    <property type="evidence" value="ECO:0007669"/>
    <property type="project" value="TreeGrafter"/>
</dbReference>
<reference evidence="10 11" key="1">
    <citation type="submission" date="2008-06" db="EMBL/GenBank/DDBJ databases">
        <title>Complete sequence of Chloroherpeton thalassium ATCC 35110.</title>
        <authorList>
            <consortium name="US DOE Joint Genome Institute"/>
            <person name="Lucas S."/>
            <person name="Copeland A."/>
            <person name="Lapidus A."/>
            <person name="Glavina del Rio T."/>
            <person name="Dalin E."/>
            <person name="Tice H."/>
            <person name="Bruce D."/>
            <person name="Goodwin L."/>
            <person name="Pitluck S."/>
            <person name="Schmutz J."/>
            <person name="Larimer F."/>
            <person name="Land M."/>
            <person name="Hauser L."/>
            <person name="Kyrpides N."/>
            <person name="Mikhailova N."/>
            <person name="Liu Z."/>
            <person name="Li T."/>
            <person name="Zhao F."/>
            <person name="Overmann J."/>
            <person name="Bryant D.A."/>
            <person name="Richardson P."/>
        </authorList>
    </citation>
    <scope>NUCLEOTIDE SEQUENCE [LARGE SCALE GENOMIC DNA]</scope>
    <source>
        <strain evidence="11">ATCC 35110 / GB-78</strain>
    </source>
</reference>
<dbReference type="KEGG" id="cts:Ctha_2161"/>
<sequence length="337" mass="36530">MFLMAQHKITLLPGDGIGPEITSAVLKIIKATGVSIEWEKFHAGKTAIEKFGEPLPRAILDSIKANKVALKAPITTEVGKGFKSVNVQLRKALGLYANLRPTKSIEGIRSRYTDIDLIIVRENTESLYTGIENEITPGVVQALKVITRTASLRIAHFAFETARQRGRKKVTAVHKANIMKLSDGLFLDCCREVAKNYPDIEYNEIIVDNCAMQLVMNPHRFDVLVMENFYGDVLSDLCAGLVGGLGVVPGANLGEDACVFEAVHGSAPDIAGKGLANPTALLLSAVMMLEHIGEKPAADAIIKAVHQVYREGKALTKDMGGHASTEEFTAEIIRKIG</sequence>
<dbReference type="PANTHER" id="PTHR11835:SF34">
    <property type="entry name" value="ISOCITRATE DEHYDROGENASE [NAD] SUBUNIT ALPHA, MITOCHONDRIAL"/>
    <property type="match status" value="1"/>
</dbReference>
<dbReference type="GO" id="GO:0046872">
    <property type="term" value="F:metal ion binding"/>
    <property type="evidence" value="ECO:0007669"/>
    <property type="project" value="UniProtKB-KW"/>
</dbReference>
<keyword evidence="8" id="KW-0520">NAD</keyword>
<evidence type="ECO:0000259" key="9">
    <source>
        <dbReference type="SMART" id="SM01329"/>
    </source>
</evidence>
<dbReference type="GO" id="GO:0006099">
    <property type="term" value="P:tricarboxylic acid cycle"/>
    <property type="evidence" value="ECO:0007669"/>
    <property type="project" value="InterPro"/>
</dbReference>
<dbReference type="NCBIfam" id="TIGR00175">
    <property type="entry name" value="mito_nad_idh"/>
    <property type="match status" value="1"/>
</dbReference>
<dbReference type="PANTHER" id="PTHR11835">
    <property type="entry name" value="DECARBOXYLATING DEHYDROGENASES-ISOCITRATE, ISOPROPYLMALATE, TARTRATE"/>
    <property type="match status" value="1"/>
</dbReference>
<proteinExistence type="inferred from homology"/>
<dbReference type="SUPFAM" id="SSF53659">
    <property type="entry name" value="Isocitrate/Isopropylmalate dehydrogenase-like"/>
    <property type="match status" value="1"/>
</dbReference>
<evidence type="ECO:0000256" key="2">
    <source>
        <dbReference type="ARBA" id="ARBA00001946"/>
    </source>
</evidence>
<dbReference type="InterPro" id="IPR004434">
    <property type="entry name" value="Isocitrate_DH_NAD"/>
</dbReference>
<evidence type="ECO:0000256" key="8">
    <source>
        <dbReference type="ARBA" id="ARBA00023027"/>
    </source>
</evidence>
<evidence type="ECO:0000313" key="10">
    <source>
        <dbReference type="EMBL" id="ACF14612.1"/>
    </source>
</evidence>
<comment type="cofactor">
    <cofactor evidence="1">
        <name>Mn(2+)</name>
        <dbReference type="ChEBI" id="CHEBI:29035"/>
    </cofactor>
</comment>
<evidence type="ECO:0000313" key="11">
    <source>
        <dbReference type="Proteomes" id="UP000001208"/>
    </source>
</evidence>
<dbReference type="HOGENOM" id="CLU_031953_0_1_10"/>
<dbReference type="STRING" id="517418.Ctha_2161"/>
<evidence type="ECO:0000256" key="1">
    <source>
        <dbReference type="ARBA" id="ARBA00001936"/>
    </source>
</evidence>
<comment type="cofactor">
    <cofactor evidence="2">
        <name>Mg(2+)</name>
        <dbReference type="ChEBI" id="CHEBI:18420"/>
    </cofactor>
</comment>
<dbReference type="SMART" id="SM01329">
    <property type="entry name" value="Iso_dh"/>
    <property type="match status" value="1"/>
</dbReference>
<dbReference type="Pfam" id="PF00180">
    <property type="entry name" value="Iso_dh"/>
    <property type="match status" value="1"/>
</dbReference>
<dbReference type="Gene3D" id="3.40.718.10">
    <property type="entry name" value="Isopropylmalate Dehydrogenase"/>
    <property type="match status" value="1"/>
</dbReference>
<organism evidence="10 11">
    <name type="scientific">Chloroherpeton thalassium (strain ATCC 35110 / GB-78)</name>
    <dbReference type="NCBI Taxonomy" id="517418"/>
    <lineage>
        <taxon>Bacteria</taxon>
        <taxon>Pseudomonadati</taxon>
        <taxon>Chlorobiota</taxon>
        <taxon>Chlorobiia</taxon>
        <taxon>Chlorobiales</taxon>
        <taxon>Chloroherpetonaceae</taxon>
        <taxon>Chloroherpeton</taxon>
    </lineage>
</organism>
<accession>B3QVL2</accession>
<dbReference type="AlphaFoldDB" id="B3QVL2"/>
<keyword evidence="6" id="KW-0809">Transit peptide</keyword>
<comment type="similarity">
    <text evidence="3">Belongs to the isocitrate and isopropylmalate dehydrogenases family.</text>
</comment>
<gene>
    <name evidence="10" type="ordered locus">Ctha_2161</name>
</gene>
<evidence type="ECO:0000256" key="7">
    <source>
        <dbReference type="ARBA" id="ARBA00023002"/>
    </source>
</evidence>
<dbReference type="GO" id="GO:0004449">
    <property type="term" value="F:isocitrate dehydrogenase (NAD+) activity"/>
    <property type="evidence" value="ECO:0007669"/>
    <property type="project" value="UniProtKB-EC"/>
</dbReference>
<keyword evidence="7 10" id="KW-0560">Oxidoreductase</keyword>
<feature type="domain" description="Isopropylmalate dehydrogenase-like" evidence="9">
    <location>
        <begin position="8"/>
        <end position="332"/>
    </location>
</feature>
<keyword evidence="11" id="KW-1185">Reference proteome</keyword>
<dbReference type="eggNOG" id="COG0473">
    <property type="taxonomic scope" value="Bacteria"/>
</dbReference>
<evidence type="ECO:0000256" key="6">
    <source>
        <dbReference type="ARBA" id="ARBA00022946"/>
    </source>
</evidence>